<name>A0A5A7QD62_STRAF</name>
<protein>
    <submittedName>
        <fullName evidence="3">Trichome birefringence-like</fullName>
    </submittedName>
</protein>
<evidence type="ECO:0000313" key="4">
    <source>
        <dbReference type="Proteomes" id="UP000325081"/>
    </source>
</evidence>
<comment type="similarity">
    <text evidence="1">Belongs to the PC-esterase family. TBL subfamily.</text>
</comment>
<reference evidence="4" key="1">
    <citation type="journal article" date="2019" name="Curr. Biol.">
        <title>Genome Sequence of Striga asiatica Provides Insight into the Evolution of Plant Parasitism.</title>
        <authorList>
            <person name="Yoshida S."/>
            <person name="Kim S."/>
            <person name="Wafula E.K."/>
            <person name="Tanskanen J."/>
            <person name="Kim Y.M."/>
            <person name="Honaas L."/>
            <person name="Yang Z."/>
            <person name="Spallek T."/>
            <person name="Conn C.E."/>
            <person name="Ichihashi Y."/>
            <person name="Cheong K."/>
            <person name="Cui S."/>
            <person name="Der J.P."/>
            <person name="Gundlach H."/>
            <person name="Jiao Y."/>
            <person name="Hori C."/>
            <person name="Ishida J.K."/>
            <person name="Kasahara H."/>
            <person name="Kiba T."/>
            <person name="Kim M.S."/>
            <person name="Koo N."/>
            <person name="Laohavisit A."/>
            <person name="Lee Y.H."/>
            <person name="Lumba S."/>
            <person name="McCourt P."/>
            <person name="Mortimer J.C."/>
            <person name="Mutuku J.M."/>
            <person name="Nomura T."/>
            <person name="Sasaki-Sekimoto Y."/>
            <person name="Seto Y."/>
            <person name="Wang Y."/>
            <person name="Wakatake T."/>
            <person name="Sakakibara H."/>
            <person name="Demura T."/>
            <person name="Yamaguchi S."/>
            <person name="Yoneyama K."/>
            <person name="Manabe R.I."/>
            <person name="Nelson D.C."/>
            <person name="Schulman A.H."/>
            <person name="Timko M.P."/>
            <person name="dePamphilis C.W."/>
            <person name="Choi D."/>
            <person name="Shirasu K."/>
        </authorList>
    </citation>
    <scope>NUCLEOTIDE SEQUENCE [LARGE SCALE GENOMIC DNA]</scope>
    <source>
        <strain evidence="4">cv. UVA1</strain>
    </source>
</reference>
<sequence length="136" mass="15821">MDGGEENFPVFSNSEVDGDFALLSWPLFNTSDPKVEYLINVTPTADEHFKHWRYENYNFTLAYSTSPFLVRSKKRDSDGPTHTSLFNLYLDEPNESWSTQIDGFDYLILSERPLVHPHNRLLRAPPRHRLPLLPDP</sequence>
<dbReference type="GO" id="GO:0016740">
    <property type="term" value="F:transferase activity"/>
    <property type="evidence" value="ECO:0007669"/>
    <property type="project" value="InterPro"/>
</dbReference>
<keyword evidence="4" id="KW-1185">Reference proteome</keyword>
<evidence type="ECO:0000256" key="1">
    <source>
        <dbReference type="ARBA" id="ARBA00007727"/>
    </source>
</evidence>
<evidence type="ECO:0000313" key="3">
    <source>
        <dbReference type="EMBL" id="GER42882.1"/>
    </source>
</evidence>
<feature type="domain" description="Trichome birefringence-like C-terminal" evidence="2">
    <location>
        <begin position="42"/>
        <end position="111"/>
    </location>
</feature>
<evidence type="ECO:0000259" key="2">
    <source>
        <dbReference type="Pfam" id="PF13839"/>
    </source>
</evidence>
<gene>
    <name evidence="3" type="ORF">STAS_19703</name>
</gene>
<dbReference type="AlphaFoldDB" id="A0A5A7QD62"/>
<dbReference type="EMBL" id="BKCP01006493">
    <property type="protein sequence ID" value="GER42882.1"/>
    <property type="molecule type" value="Genomic_DNA"/>
</dbReference>
<comment type="caution">
    <text evidence="3">The sequence shown here is derived from an EMBL/GenBank/DDBJ whole genome shotgun (WGS) entry which is preliminary data.</text>
</comment>
<proteinExistence type="inferred from homology"/>
<accession>A0A5A7QD62</accession>
<dbReference type="Proteomes" id="UP000325081">
    <property type="component" value="Unassembled WGS sequence"/>
</dbReference>
<organism evidence="3 4">
    <name type="scientific">Striga asiatica</name>
    <name type="common">Asiatic witchweed</name>
    <name type="synonym">Buchnera asiatica</name>
    <dbReference type="NCBI Taxonomy" id="4170"/>
    <lineage>
        <taxon>Eukaryota</taxon>
        <taxon>Viridiplantae</taxon>
        <taxon>Streptophyta</taxon>
        <taxon>Embryophyta</taxon>
        <taxon>Tracheophyta</taxon>
        <taxon>Spermatophyta</taxon>
        <taxon>Magnoliopsida</taxon>
        <taxon>eudicotyledons</taxon>
        <taxon>Gunneridae</taxon>
        <taxon>Pentapetalae</taxon>
        <taxon>asterids</taxon>
        <taxon>lamiids</taxon>
        <taxon>Lamiales</taxon>
        <taxon>Orobanchaceae</taxon>
        <taxon>Buchnereae</taxon>
        <taxon>Striga</taxon>
    </lineage>
</organism>
<dbReference type="OrthoDB" id="630188at2759"/>
<dbReference type="InterPro" id="IPR026057">
    <property type="entry name" value="TBL_C"/>
</dbReference>
<dbReference type="Pfam" id="PF13839">
    <property type="entry name" value="PC-Esterase"/>
    <property type="match status" value="1"/>
</dbReference>